<gene>
    <name evidence="19" type="ORF">O6P43_025831</name>
</gene>
<dbReference type="AlphaFoldDB" id="A0AAD7LAK9"/>
<dbReference type="InterPro" id="IPR007012">
    <property type="entry name" value="PolA_pol_cen_dom"/>
</dbReference>
<comment type="subcellular location">
    <subcellularLocation>
        <location evidence="3">Nucleus</location>
    </subcellularLocation>
</comment>
<dbReference type="Pfam" id="PF04928">
    <property type="entry name" value="PAP_central"/>
    <property type="match status" value="1"/>
</dbReference>
<evidence type="ECO:0000256" key="8">
    <source>
        <dbReference type="ARBA" id="ARBA00022695"/>
    </source>
</evidence>
<dbReference type="Gene3D" id="3.30.460.10">
    <property type="entry name" value="Beta Polymerase, domain 2"/>
    <property type="match status" value="1"/>
</dbReference>
<feature type="region of interest" description="Disordered" evidence="15">
    <location>
        <begin position="635"/>
        <end position="660"/>
    </location>
</feature>
<evidence type="ECO:0000259" key="18">
    <source>
        <dbReference type="Pfam" id="PF20750"/>
    </source>
</evidence>
<keyword evidence="20" id="KW-1185">Reference proteome</keyword>
<evidence type="ECO:0000256" key="12">
    <source>
        <dbReference type="ARBA" id="ARBA00022842"/>
    </source>
</evidence>
<feature type="region of interest" description="Disordered" evidence="15">
    <location>
        <begin position="501"/>
        <end position="528"/>
    </location>
</feature>
<dbReference type="EMBL" id="JARAOO010000010">
    <property type="protein sequence ID" value="KAJ7954227.1"/>
    <property type="molecule type" value="Genomic_DNA"/>
</dbReference>
<evidence type="ECO:0000256" key="4">
    <source>
        <dbReference type="ARBA" id="ARBA00010912"/>
    </source>
</evidence>
<evidence type="ECO:0000256" key="11">
    <source>
        <dbReference type="ARBA" id="ARBA00022840"/>
    </source>
</evidence>
<dbReference type="Gene3D" id="3.30.70.590">
    <property type="entry name" value="Poly(A) polymerase predicted RNA binding domain"/>
    <property type="match status" value="1"/>
</dbReference>
<dbReference type="EC" id="2.7.7.19" evidence="5"/>
<dbReference type="InterPro" id="IPR048840">
    <property type="entry name" value="PolA_pol_NTPase"/>
</dbReference>
<dbReference type="GO" id="GO:0031123">
    <property type="term" value="P:RNA 3'-end processing"/>
    <property type="evidence" value="ECO:0007669"/>
    <property type="project" value="InterPro"/>
</dbReference>
<keyword evidence="10" id="KW-0547">Nucleotide-binding</keyword>
<comment type="catalytic activity">
    <reaction evidence="14">
        <text>RNA(n) + ATP = RNA(n)-3'-adenine ribonucleotide + diphosphate</text>
        <dbReference type="Rhea" id="RHEA:11332"/>
        <dbReference type="Rhea" id="RHEA-COMP:14527"/>
        <dbReference type="Rhea" id="RHEA-COMP:17347"/>
        <dbReference type="ChEBI" id="CHEBI:30616"/>
        <dbReference type="ChEBI" id="CHEBI:33019"/>
        <dbReference type="ChEBI" id="CHEBI:140395"/>
        <dbReference type="ChEBI" id="CHEBI:173115"/>
        <dbReference type="EC" id="2.7.7.19"/>
    </reaction>
</comment>
<feature type="region of interest" description="Disordered" evidence="15">
    <location>
        <begin position="584"/>
        <end position="603"/>
    </location>
</feature>
<dbReference type="FunFam" id="3.30.460.10:FF:000002">
    <property type="entry name" value="Poly(A) polymerase alpha, putative"/>
    <property type="match status" value="1"/>
</dbReference>
<keyword evidence="8" id="KW-0548">Nucleotidyltransferase</keyword>
<name>A0AAD7LAK9_QUISA</name>
<protein>
    <recommendedName>
        <fullName evidence="5">polynucleotide adenylyltransferase</fullName>
        <ecNumber evidence="5">2.7.7.19</ecNumber>
    </recommendedName>
</protein>
<dbReference type="PANTHER" id="PTHR10682">
    <property type="entry name" value="POLY A POLYMERASE"/>
    <property type="match status" value="1"/>
</dbReference>
<reference evidence="19" key="1">
    <citation type="journal article" date="2023" name="Science">
        <title>Elucidation of the pathway for biosynthesis of saponin adjuvants from the soapbark tree.</title>
        <authorList>
            <person name="Reed J."/>
            <person name="Orme A."/>
            <person name="El-Demerdash A."/>
            <person name="Owen C."/>
            <person name="Martin L.B.B."/>
            <person name="Misra R.C."/>
            <person name="Kikuchi S."/>
            <person name="Rejzek M."/>
            <person name="Martin A.C."/>
            <person name="Harkess A."/>
            <person name="Leebens-Mack J."/>
            <person name="Louveau T."/>
            <person name="Stephenson M.J."/>
            <person name="Osbourn A."/>
        </authorList>
    </citation>
    <scope>NUCLEOTIDE SEQUENCE</scope>
    <source>
        <strain evidence="19">S10</strain>
    </source>
</reference>
<dbReference type="Proteomes" id="UP001163823">
    <property type="component" value="Chromosome 10"/>
</dbReference>
<keyword evidence="13" id="KW-0539">Nucleus</keyword>
<evidence type="ECO:0000259" key="16">
    <source>
        <dbReference type="Pfam" id="PF04926"/>
    </source>
</evidence>
<comment type="cofactor">
    <cofactor evidence="1">
        <name>Mn(2+)</name>
        <dbReference type="ChEBI" id="CHEBI:29035"/>
    </cofactor>
</comment>
<evidence type="ECO:0000313" key="19">
    <source>
        <dbReference type="EMBL" id="KAJ7954227.1"/>
    </source>
</evidence>
<evidence type="ECO:0000313" key="20">
    <source>
        <dbReference type="Proteomes" id="UP001163823"/>
    </source>
</evidence>
<keyword evidence="12" id="KW-0460">Magnesium</keyword>
<evidence type="ECO:0000259" key="17">
    <source>
        <dbReference type="Pfam" id="PF04928"/>
    </source>
</evidence>
<sequence length="731" mass="82318">MHNSGLCNSANVPRVGFGEPISTAGPSELDAINTHELEKFLYDTGLYESQEEAVRREEALGSLDQIVKAWVRNVTKEKGLSQQLIEEANAKIFTFGSYRLGVHGPGADIDTLCVGPRYVTRNEDFFGELHRMLMEMPEIEDLQPVPDARVPVMNFKFNKVSIDLLYAKLETWVIPEDLDICHISEKYVLQSLDEQCVLSINGCKVTDCILHLVPNIQNFRTTLKCIRFWARRRGVYSNVAGFLGGINWALLVARICQLYPNALPSMLVSRFFKIYSQWRWPNPVILCLIEERASGFPVWDPRRNVNDRKHLMPIITPSYPYMNSSYNVSLSTLHVMQGEFQRGDYICELKEVNRNGWFALFEPFLFFEAYKNYLRIDITAGNDVDLRNWKGWVKSRLRLLTLKIDRDTRRALQCHPHPDYFSDKSRPYHCCYFIGLQRNESASPQEGEPFDLRMTVEEFKHSVGLYTFWKSGMSIHVCHVRWKNIPHFVFPEGARSLQSVEATGEGGEVSKPSCNSQQAVGAVTGKRKRHDINTANKLRKHALVTELGDRTSVKVMPENDATARDNLFSAKSSDSNSLQHCHKVDRSSTHKLSSGFSSSVSSSSRSSEVETIVSVITSEPSVYKQRTLRELDELEDDVGSKSLEKDTEEGKLVSPLQNSETEAAADKGVISCSTFSVNGSLEEIEPAQLTATFFNAVPSCASSRALQKPVIRINFTSLGKANGNLVGAPSG</sequence>
<dbReference type="GO" id="GO:0005634">
    <property type="term" value="C:nucleus"/>
    <property type="evidence" value="ECO:0007669"/>
    <property type="project" value="UniProtKB-SubCell"/>
</dbReference>
<evidence type="ECO:0000256" key="10">
    <source>
        <dbReference type="ARBA" id="ARBA00022741"/>
    </source>
</evidence>
<dbReference type="SUPFAM" id="SSF81631">
    <property type="entry name" value="PAP/OAS1 substrate-binding domain"/>
    <property type="match status" value="1"/>
</dbReference>
<evidence type="ECO:0000256" key="2">
    <source>
        <dbReference type="ARBA" id="ARBA00001946"/>
    </source>
</evidence>
<evidence type="ECO:0000256" key="7">
    <source>
        <dbReference type="ARBA" id="ARBA00022679"/>
    </source>
</evidence>
<dbReference type="SUPFAM" id="SSF55003">
    <property type="entry name" value="PAP/Archaeal CCA-adding enzyme, C-terminal domain"/>
    <property type="match status" value="1"/>
</dbReference>
<feature type="domain" description="Poly(A) polymerase RNA-binding" evidence="16">
    <location>
        <begin position="366"/>
        <end position="424"/>
    </location>
</feature>
<evidence type="ECO:0000256" key="3">
    <source>
        <dbReference type="ARBA" id="ARBA00004123"/>
    </source>
</evidence>
<dbReference type="SUPFAM" id="SSF81301">
    <property type="entry name" value="Nucleotidyltransferase"/>
    <property type="match status" value="1"/>
</dbReference>
<evidence type="ECO:0000256" key="15">
    <source>
        <dbReference type="SAM" id="MobiDB-lite"/>
    </source>
</evidence>
<evidence type="ECO:0000256" key="9">
    <source>
        <dbReference type="ARBA" id="ARBA00022723"/>
    </source>
</evidence>
<comment type="cofactor">
    <cofactor evidence="2">
        <name>Mg(2+)</name>
        <dbReference type="ChEBI" id="CHEBI:18420"/>
    </cofactor>
</comment>
<dbReference type="GO" id="GO:1990817">
    <property type="term" value="F:poly(A) RNA polymerase activity"/>
    <property type="evidence" value="ECO:0007669"/>
    <property type="project" value="UniProtKB-EC"/>
</dbReference>
<dbReference type="GO" id="GO:0005524">
    <property type="term" value="F:ATP binding"/>
    <property type="evidence" value="ECO:0007669"/>
    <property type="project" value="UniProtKB-KW"/>
</dbReference>
<evidence type="ECO:0000256" key="13">
    <source>
        <dbReference type="ARBA" id="ARBA00023242"/>
    </source>
</evidence>
<feature type="domain" description="Poly(A) polymerase central" evidence="17">
    <location>
        <begin position="218"/>
        <end position="362"/>
    </location>
</feature>
<dbReference type="Gene3D" id="1.10.1410.10">
    <property type="match status" value="1"/>
</dbReference>
<feature type="domain" description="Poly(A) polymerase nucleotidyltransferase" evidence="18">
    <location>
        <begin position="16"/>
        <end position="213"/>
    </location>
</feature>
<dbReference type="FunFam" id="3.30.70.590:FF:000002">
    <property type="entry name" value="Nuclear poly(A) polymerase 4"/>
    <property type="match status" value="1"/>
</dbReference>
<evidence type="ECO:0000256" key="6">
    <source>
        <dbReference type="ARBA" id="ARBA00022664"/>
    </source>
</evidence>
<keyword evidence="11" id="KW-0067">ATP-binding</keyword>
<dbReference type="InterPro" id="IPR043519">
    <property type="entry name" value="NT_sf"/>
</dbReference>
<comment type="caution">
    <text evidence="19">The sequence shown here is derived from an EMBL/GenBank/DDBJ whole genome shotgun (WGS) entry which is preliminary data.</text>
</comment>
<dbReference type="Pfam" id="PF20750">
    <property type="entry name" value="PAP_NTPase"/>
    <property type="match status" value="1"/>
</dbReference>
<dbReference type="GO" id="GO:0003723">
    <property type="term" value="F:RNA binding"/>
    <property type="evidence" value="ECO:0007669"/>
    <property type="project" value="InterPro"/>
</dbReference>
<comment type="similarity">
    <text evidence="4">Belongs to the poly(A) polymerase family.</text>
</comment>
<dbReference type="CDD" id="cd05402">
    <property type="entry name" value="NT_PAP_TUTase"/>
    <property type="match status" value="1"/>
</dbReference>
<dbReference type="KEGG" id="qsa:O6P43_025831"/>
<evidence type="ECO:0000256" key="1">
    <source>
        <dbReference type="ARBA" id="ARBA00001936"/>
    </source>
</evidence>
<keyword evidence="6" id="KW-0507">mRNA processing</keyword>
<proteinExistence type="inferred from homology"/>
<keyword evidence="7" id="KW-0808">Transferase</keyword>
<evidence type="ECO:0000256" key="5">
    <source>
        <dbReference type="ARBA" id="ARBA00012388"/>
    </source>
</evidence>
<dbReference type="PANTHER" id="PTHR10682:SF10">
    <property type="entry name" value="POLYNUCLEOTIDE ADENYLYLTRANSFERASE"/>
    <property type="match status" value="1"/>
</dbReference>
<organism evidence="19 20">
    <name type="scientific">Quillaja saponaria</name>
    <name type="common">Soap bark tree</name>
    <dbReference type="NCBI Taxonomy" id="32244"/>
    <lineage>
        <taxon>Eukaryota</taxon>
        <taxon>Viridiplantae</taxon>
        <taxon>Streptophyta</taxon>
        <taxon>Embryophyta</taxon>
        <taxon>Tracheophyta</taxon>
        <taxon>Spermatophyta</taxon>
        <taxon>Magnoliopsida</taxon>
        <taxon>eudicotyledons</taxon>
        <taxon>Gunneridae</taxon>
        <taxon>Pentapetalae</taxon>
        <taxon>rosids</taxon>
        <taxon>fabids</taxon>
        <taxon>Fabales</taxon>
        <taxon>Quillajaceae</taxon>
        <taxon>Quillaja</taxon>
    </lineage>
</organism>
<dbReference type="FunFam" id="1.10.1410.10:FF:000001">
    <property type="entry name" value="Putative poly(A) polymerase gamma"/>
    <property type="match status" value="1"/>
</dbReference>
<dbReference type="GO" id="GO:0006397">
    <property type="term" value="P:mRNA processing"/>
    <property type="evidence" value="ECO:0007669"/>
    <property type="project" value="UniProtKB-KW"/>
</dbReference>
<dbReference type="Pfam" id="PF04926">
    <property type="entry name" value="PAP_RNA-bind"/>
    <property type="match status" value="1"/>
</dbReference>
<feature type="compositionally biased region" description="Low complexity" evidence="15">
    <location>
        <begin position="593"/>
        <end position="603"/>
    </location>
</feature>
<dbReference type="InterPro" id="IPR007010">
    <property type="entry name" value="PolA_pol_RNA-bd_dom"/>
</dbReference>
<dbReference type="InterPro" id="IPR011068">
    <property type="entry name" value="NuclTrfase_I-like_C"/>
</dbReference>
<accession>A0AAD7LAK9</accession>
<feature type="compositionally biased region" description="Basic and acidic residues" evidence="15">
    <location>
        <begin position="638"/>
        <end position="651"/>
    </location>
</feature>
<keyword evidence="9" id="KW-0479">Metal-binding</keyword>
<dbReference type="GO" id="GO:0046872">
    <property type="term" value="F:metal ion binding"/>
    <property type="evidence" value="ECO:0007669"/>
    <property type="project" value="UniProtKB-KW"/>
</dbReference>
<evidence type="ECO:0000256" key="14">
    <source>
        <dbReference type="ARBA" id="ARBA00048830"/>
    </source>
</evidence>